<protein>
    <submittedName>
        <fullName evidence="8">Targeting protein for Xklp2 protein</fullName>
    </submittedName>
</protein>
<feature type="compositionally biased region" description="Polar residues" evidence="6">
    <location>
        <begin position="689"/>
        <end position="698"/>
    </location>
</feature>
<evidence type="ECO:0000256" key="4">
    <source>
        <dbReference type="ARBA" id="ARBA00023212"/>
    </source>
</evidence>
<reference evidence="8 9" key="1">
    <citation type="submission" date="2013-12" db="EMBL/GenBank/DDBJ databases">
        <authorList>
            <person name="Cubeta M."/>
            <person name="Pakala S."/>
            <person name="Fedorova N."/>
            <person name="Thomas E."/>
            <person name="Dean R."/>
            <person name="Jabaji S."/>
            <person name="Neate S."/>
            <person name="Toda T."/>
            <person name="Tavantzis S."/>
            <person name="Vilgalys R."/>
            <person name="Bharathan N."/>
            <person name="Pakala S."/>
            <person name="Losada L.S."/>
            <person name="Zafar N."/>
            <person name="Nierman W."/>
        </authorList>
    </citation>
    <scope>NUCLEOTIDE SEQUENCE [LARGE SCALE GENOMIC DNA]</scope>
    <source>
        <strain evidence="8 9">123E</strain>
    </source>
</reference>
<comment type="caution">
    <text evidence="8">The sequence shown here is derived from an EMBL/GenBank/DDBJ whole genome shotgun (WGS) entry which is preliminary data.</text>
</comment>
<feature type="compositionally biased region" description="Low complexity" evidence="6">
    <location>
        <begin position="596"/>
        <end position="606"/>
    </location>
</feature>
<gene>
    <name evidence="8" type="ORF">V565_002460</name>
</gene>
<evidence type="ECO:0000313" key="8">
    <source>
        <dbReference type="EMBL" id="KEP55632.1"/>
    </source>
</evidence>
<evidence type="ECO:0000259" key="7">
    <source>
        <dbReference type="Pfam" id="PF06886"/>
    </source>
</evidence>
<feature type="compositionally biased region" description="Pro residues" evidence="6">
    <location>
        <begin position="336"/>
        <end position="346"/>
    </location>
</feature>
<dbReference type="GO" id="GO:0005856">
    <property type="term" value="C:cytoskeleton"/>
    <property type="evidence" value="ECO:0007669"/>
    <property type="project" value="UniProtKB-SubCell"/>
</dbReference>
<feature type="compositionally biased region" description="Low complexity" evidence="6">
    <location>
        <begin position="481"/>
        <end position="496"/>
    </location>
</feature>
<feature type="compositionally biased region" description="Pro residues" evidence="6">
    <location>
        <begin position="354"/>
        <end position="365"/>
    </location>
</feature>
<keyword evidence="4" id="KW-0206">Cytoskeleton</keyword>
<evidence type="ECO:0000256" key="1">
    <source>
        <dbReference type="ARBA" id="ARBA00004245"/>
    </source>
</evidence>
<feature type="compositionally biased region" description="Acidic residues" evidence="6">
    <location>
        <begin position="173"/>
        <end position="182"/>
    </location>
</feature>
<accession>A0A074T0R6</accession>
<feature type="domain" description="TPX2 C-terminal" evidence="7">
    <location>
        <begin position="1199"/>
        <end position="1260"/>
    </location>
</feature>
<comment type="similarity">
    <text evidence="2">Belongs to the TPX2 family.</text>
</comment>
<organism evidence="8 9">
    <name type="scientific">Rhizoctonia solani 123E</name>
    <dbReference type="NCBI Taxonomy" id="1423351"/>
    <lineage>
        <taxon>Eukaryota</taxon>
        <taxon>Fungi</taxon>
        <taxon>Dikarya</taxon>
        <taxon>Basidiomycota</taxon>
        <taxon>Agaricomycotina</taxon>
        <taxon>Agaricomycetes</taxon>
        <taxon>Cantharellales</taxon>
        <taxon>Ceratobasidiaceae</taxon>
        <taxon>Rhizoctonia</taxon>
    </lineage>
</organism>
<evidence type="ECO:0000313" key="9">
    <source>
        <dbReference type="Proteomes" id="UP000027456"/>
    </source>
</evidence>
<feature type="compositionally biased region" description="Low complexity" evidence="6">
    <location>
        <begin position="323"/>
        <end position="335"/>
    </location>
</feature>
<feature type="compositionally biased region" description="Low complexity" evidence="6">
    <location>
        <begin position="210"/>
        <end position="244"/>
    </location>
</feature>
<dbReference type="Pfam" id="PF06886">
    <property type="entry name" value="TPX2"/>
    <property type="match status" value="1"/>
</dbReference>
<dbReference type="EMBL" id="AZST01000003">
    <property type="protein sequence ID" value="KEP55632.1"/>
    <property type="molecule type" value="Genomic_DNA"/>
</dbReference>
<feature type="region of interest" description="Disordered" evidence="6">
    <location>
        <begin position="102"/>
        <end position="461"/>
    </location>
</feature>
<feature type="compositionally biased region" description="Polar residues" evidence="6">
    <location>
        <begin position="711"/>
        <end position="726"/>
    </location>
</feature>
<feature type="compositionally biased region" description="Basic and acidic residues" evidence="6">
    <location>
        <begin position="942"/>
        <end position="955"/>
    </location>
</feature>
<keyword evidence="5" id="KW-0175">Coiled coil</keyword>
<feature type="region of interest" description="Disordered" evidence="6">
    <location>
        <begin position="481"/>
        <end position="515"/>
    </location>
</feature>
<proteinExistence type="inferred from homology"/>
<feature type="compositionally biased region" description="Basic and acidic residues" evidence="6">
    <location>
        <begin position="269"/>
        <end position="284"/>
    </location>
</feature>
<feature type="compositionally biased region" description="Basic and acidic residues" evidence="6">
    <location>
        <begin position="907"/>
        <end position="919"/>
    </location>
</feature>
<feature type="compositionally biased region" description="Pro residues" evidence="6">
    <location>
        <begin position="656"/>
        <end position="667"/>
    </location>
</feature>
<dbReference type="Proteomes" id="UP000027456">
    <property type="component" value="Unassembled WGS sequence"/>
</dbReference>
<dbReference type="AlphaFoldDB" id="A0A074T0R6"/>
<evidence type="ECO:0000256" key="5">
    <source>
        <dbReference type="SAM" id="Coils"/>
    </source>
</evidence>
<evidence type="ECO:0000256" key="6">
    <source>
        <dbReference type="SAM" id="MobiDB-lite"/>
    </source>
</evidence>
<dbReference type="STRING" id="1423351.A0A074T0R6"/>
<feature type="compositionally biased region" description="Low complexity" evidence="6">
    <location>
        <begin position="427"/>
        <end position="461"/>
    </location>
</feature>
<feature type="compositionally biased region" description="Polar residues" evidence="6">
    <location>
        <begin position="368"/>
        <end position="381"/>
    </location>
</feature>
<evidence type="ECO:0000256" key="3">
    <source>
        <dbReference type="ARBA" id="ARBA00022490"/>
    </source>
</evidence>
<comment type="subcellular location">
    <subcellularLocation>
        <location evidence="1">Cytoplasm</location>
        <location evidence="1">Cytoskeleton</location>
    </subcellularLocation>
</comment>
<feature type="compositionally biased region" description="Polar residues" evidence="6">
    <location>
        <begin position="869"/>
        <end position="888"/>
    </location>
</feature>
<evidence type="ECO:0000256" key="2">
    <source>
        <dbReference type="ARBA" id="ARBA00005885"/>
    </source>
</evidence>
<dbReference type="InterPro" id="IPR027329">
    <property type="entry name" value="TPX2_C"/>
</dbReference>
<feature type="compositionally biased region" description="Low complexity" evidence="6">
    <location>
        <begin position="808"/>
        <end position="844"/>
    </location>
</feature>
<feature type="region of interest" description="Disordered" evidence="6">
    <location>
        <begin position="1081"/>
        <end position="1119"/>
    </location>
</feature>
<feature type="compositionally biased region" description="Basic residues" evidence="6">
    <location>
        <begin position="251"/>
        <end position="268"/>
    </location>
</feature>
<feature type="coiled-coil region" evidence="5">
    <location>
        <begin position="1213"/>
        <end position="1240"/>
    </location>
</feature>
<feature type="region of interest" description="Disordered" evidence="6">
    <location>
        <begin position="546"/>
        <end position="1018"/>
    </location>
</feature>
<feature type="compositionally biased region" description="Basic and acidic residues" evidence="6">
    <location>
        <begin position="633"/>
        <end position="642"/>
    </location>
</feature>
<sequence>MPREVYLEPSGSPFVNNAPFNYDLDQSMAGDSTLTDLSFQDNDNLLNASGFAGLADVTVGGLGDDTSMMNMPDAGGESADMLMGVKGDEFLEDDSMAFELSKSTTTTRARAKLEQSTSAPPEPEPVPVEEEKPRRKKSTRSRSSSPSKKRSSAVTTPVVEEPAAFPATQMDTMPEEPEPEPEPEPKLRRSPRKARSTSTRLGASVSTGVSPFASTSSQPSAQPTPEKTTESAPSDSSPAPEAQAGPEPKSKRSSRVVGRSKSKSRGKSAKFEEPLNDESPKPEEPVLVAEPVATPVVEREPTPVVETTPTIARETSPVPLRSPAPVQTTPATAPQTSPPTSSPTPQFPIQEASPAPPVVFPPSRPAPTTRQSLASVPTSQPAPVPAARQSLAPVPTSRQSLAPTPGPTPFKFNLPPSFGRKAQSLAPTPATPVFPTTRTSAFPTTPSFPAASTPSLSNPVSALPSPALALATPGPAIAFASPSPAIASDPPSATAPNDKEEDLKYEQPSKEEEEEAVAIAMRITRRDSSIFAALMSPLRMPFAKEHEADMSGVEGPGDSSSSGEMETDENVAATEPAPVPMRTRVGRGSTRVKSRAGVAVAVMGPVAEDEDVERIEGLLEPQGQEHEQDDFEEEKHILEGHQDAAVPVNFNSRSPSPTPPPPPPEEPAPSALPRGNKPKPSFGARTRTTRASMSAAQPTRTTRSTRRSEVQPPSSRGLGTTTTIQETLIEKPTEDQGAEADTDKPTEDVSTPIRAADPPASSTTLQHAISAPHGIISTTPLDSPVVSAPEEHTPPPLKAAAPGNKGPQRAVASQQNASSQSQPRRAAHKPSSSGPAKPPSTGSAKPSSTGAKPASTEGPQRVAGPVQKPASTRSAASRKPASTGNKPPSATREAAAEQNPSPVPDPDVSKDEPEPEIRAVRALPRRASRSSQVPTIMEDSMEIERDEIRESDISAERTTPVQIAAPTFMSTSIWPRDPAPNPFAPVVSNDDSPRANKRRAPSPEPEPESVLEVTDADSPNKRVRFTAVLVAGPTPGIGRVLQMPKPSLKQVKKLKLERKANGANRPKRVLTRDWVVGGATPSYAAPLRRDAREREPPADRAPLADSQSNARATSSKSNLTVPIPFTFRSELRMKSQPSEEAPLPAAIPIAIPMPDFAAAHAAADAANLARRQRAQEAFLAAQAQLESCRNSKHMIGGETARRAAERAVFDAALKVKEAESERVRNERNKVLAENEAVEIREMRRRMVPRANPVPEFYKYAPRNDTQDVEA</sequence>
<feature type="compositionally biased region" description="Low complexity" evidence="6">
    <location>
        <begin position="285"/>
        <end position="310"/>
    </location>
</feature>
<feature type="compositionally biased region" description="Basic and acidic residues" evidence="6">
    <location>
        <begin position="497"/>
        <end position="510"/>
    </location>
</feature>
<feature type="compositionally biased region" description="Polar residues" evidence="6">
    <location>
        <begin position="1105"/>
        <end position="1119"/>
    </location>
</feature>
<keyword evidence="9" id="KW-1185">Reference proteome</keyword>
<dbReference type="OrthoDB" id="3242303at2759"/>
<feature type="compositionally biased region" description="Basic and acidic residues" evidence="6">
    <location>
        <begin position="1087"/>
        <end position="1098"/>
    </location>
</feature>
<keyword evidence="3" id="KW-0963">Cytoplasm</keyword>
<name>A0A074T0R6_9AGAM</name>
<feature type="compositionally biased region" description="Polar residues" evidence="6">
    <location>
        <begin position="102"/>
        <end position="119"/>
    </location>
</feature>
<dbReference type="HOGENOM" id="CLU_008278_0_0_1"/>
<feature type="compositionally biased region" description="Polar residues" evidence="6">
    <location>
        <begin position="196"/>
        <end position="209"/>
    </location>
</feature>